<evidence type="ECO:0000256" key="1">
    <source>
        <dbReference type="SAM" id="SignalP"/>
    </source>
</evidence>
<dbReference type="Proteomes" id="UP000322521">
    <property type="component" value="Unassembled WGS sequence"/>
</dbReference>
<reference evidence="2 3" key="1">
    <citation type="submission" date="2019-09" db="EMBL/GenBank/DDBJ databases">
        <title>Draft genome sequence of various Type strains from the CCUG.</title>
        <authorList>
            <person name="Pineiro-Iglesias B."/>
            <person name="Tunovic T."/>
            <person name="Unosson C."/>
            <person name="Inganas E."/>
            <person name="Ohlen M."/>
            <person name="Cardew S."/>
            <person name="Jensie-Markopoulos S."/>
            <person name="Salva-Serra F."/>
            <person name="Jaen-Luchoro D."/>
            <person name="Karlsson R."/>
            <person name="Svensson-Stadler L."/>
            <person name="Chun J."/>
            <person name="Moore E."/>
        </authorList>
    </citation>
    <scope>NUCLEOTIDE SEQUENCE [LARGE SCALE GENOMIC DNA]</scope>
    <source>
        <strain evidence="2 3">CCUG 56969T</strain>
    </source>
</reference>
<keyword evidence="1" id="KW-0732">Signal</keyword>
<sequence length="447" mass="50662">MGRMFILLFLMSSLVTAKPFDATVERVVPSEQVTQALFQQLKDEAAFLAVSKADLRGYVKTSQSYNGAYLETLKVLLPLVADVDVVSQSVNNCTGADFKCVSLTVNVHIDRGEFQSQLEMIKNDEVLRRSLEQYHREPGHPLRKRITMLSSQIESLSKHGEQSDLVNSLKVQLHESQLVERDIKSMRIVTEIARHYSDFIIFTQVEGIERISSNRVKVTLRSRGSSYGNHDFDSRLAAIIDSNGYAMDMYHRVVHQGNVSSRISLGNHFDDGHQLKVRQLCIEPNSFESHSPVLQALYESDTKLTLPLYSQSRFVRVGSFKGEPVPKETKVDSYSYCIWDKFEYQYSVELADKEIEHFAMSGSRSAASRLTIGIEPEQYAQMSPKQWQAYMDSKGLLDVTHQKKPRRLSQGAMLPAFGNDSTRYRENVIIGCNADTGVCPDRAIQHF</sequence>
<accession>A0A5M9NWQ9</accession>
<proteinExistence type="predicted"/>
<dbReference type="EMBL" id="VXJS01000007">
    <property type="protein sequence ID" value="KAA8675547.1"/>
    <property type="molecule type" value="Genomic_DNA"/>
</dbReference>
<comment type="caution">
    <text evidence="2">The sequence shown here is derived from an EMBL/GenBank/DDBJ whole genome shotgun (WGS) entry which is preliminary data.</text>
</comment>
<protein>
    <submittedName>
        <fullName evidence="2">Uncharacterized protein</fullName>
    </submittedName>
</protein>
<dbReference type="AlphaFoldDB" id="A0A5M9NWQ9"/>
<gene>
    <name evidence="2" type="ORF">F4W18_13045</name>
</gene>
<organism evidence="2 3">
    <name type="scientific">Vibrio gigantis</name>
    <dbReference type="NCBI Taxonomy" id="296199"/>
    <lineage>
        <taxon>Bacteria</taxon>
        <taxon>Pseudomonadati</taxon>
        <taxon>Pseudomonadota</taxon>
        <taxon>Gammaproteobacteria</taxon>
        <taxon>Vibrionales</taxon>
        <taxon>Vibrionaceae</taxon>
        <taxon>Vibrio</taxon>
    </lineage>
</organism>
<feature type="signal peptide" evidence="1">
    <location>
        <begin position="1"/>
        <end position="17"/>
    </location>
</feature>
<evidence type="ECO:0000313" key="2">
    <source>
        <dbReference type="EMBL" id="KAA8675547.1"/>
    </source>
</evidence>
<feature type="chain" id="PRO_5024313322" evidence="1">
    <location>
        <begin position="18"/>
        <end position="447"/>
    </location>
</feature>
<dbReference type="RefSeq" id="WP_086715469.1">
    <property type="nucleotide sequence ID" value="NZ_AP025494.1"/>
</dbReference>
<keyword evidence="3" id="KW-1185">Reference proteome</keyword>
<evidence type="ECO:0000313" key="3">
    <source>
        <dbReference type="Proteomes" id="UP000322521"/>
    </source>
</evidence>
<name>A0A5M9NWQ9_9VIBR</name>